<proteinExistence type="predicted"/>
<reference evidence="1" key="1">
    <citation type="journal article" date="2015" name="Nature">
        <title>Complex archaea that bridge the gap between prokaryotes and eukaryotes.</title>
        <authorList>
            <person name="Spang A."/>
            <person name="Saw J.H."/>
            <person name="Jorgensen S.L."/>
            <person name="Zaremba-Niedzwiedzka K."/>
            <person name="Martijn J."/>
            <person name="Lind A.E."/>
            <person name="van Eijk R."/>
            <person name="Schleper C."/>
            <person name="Guy L."/>
            <person name="Ettema T.J."/>
        </authorList>
    </citation>
    <scope>NUCLEOTIDE SEQUENCE</scope>
</reference>
<name>A0A0F9BGG4_9ZZZZ</name>
<feature type="non-terminal residue" evidence="1">
    <location>
        <position position="1"/>
    </location>
</feature>
<evidence type="ECO:0000313" key="1">
    <source>
        <dbReference type="EMBL" id="KKL20989.1"/>
    </source>
</evidence>
<comment type="caution">
    <text evidence="1">The sequence shown here is derived from an EMBL/GenBank/DDBJ whole genome shotgun (WGS) entry which is preliminary data.</text>
</comment>
<dbReference type="EMBL" id="LAZR01037893">
    <property type="protein sequence ID" value="KKL20989.1"/>
    <property type="molecule type" value="Genomic_DNA"/>
</dbReference>
<accession>A0A0F9BGG4</accession>
<dbReference type="AlphaFoldDB" id="A0A0F9BGG4"/>
<organism evidence="1">
    <name type="scientific">marine sediment metagenome</name>
    <dbReference type="NCBI Taxonomy" id="412755"/>
    <lineage>
        <taxon>unclassified sequences</taxon>
        <taxon>metagenomes</taxon>
        <taxon>ecological metagenomes</taxon>
    </lineage>
</organism>
<gene>
    <name evidence="1" type="ORF">LCGC14_2449960</name>
</gene>
<sequence>RMWAKNDRKDQLMTSIFRRTPNRSVIDEKSIDDESGKEKCKSFNASESSSVIEHGYSSLTWRSSCSTGNGSSIVVLHKAISGRDSFYHIRRIWNSGYTQEQMELWKKYFLTIYTCDTRSTESNSCPGGYSQVN</sequence>
<protein>
    <submittedName>
        <fullName evidence="1">Uncharacterized protein</fullName>
    </submittedName>
</protein>